<gene>
    <name evidence="3" type="ORF">GQ607_009100</name>
</gene>
<dbReference type="AlphaFoldDB" id="A0A8H3WBD3"/>
<feature type="domain" description="Cyanovirin-N" evidence="2">
    <location>
        <begin position="43"/>
        <end position="131"/>
    </location>
</feature>
<feature type="chain" id="PRO_5034039286" evidence="1">
    <location>
        <begin position="22"/>
        <end position="170"/>
    </location>
</feature>
<organism evidence="3 4">
    <name type="scientific">Colletotrichum asianum</name>
    <dbReference type="NCBI Taxonomy" id="702518"/>
    <lineage>
        <taxon>Eukaryota</taxon>
        <taxon>Fungi</taxon>
        <taxon>Dikarya</taxon>
        <taxon>Ascomycota</taxon>
        <taxon>Pezizomycotina</taxon>
        <taxon>Sordariomycetes</taxon>
        <taxon>Hypocreomycetidae</taxon>
        <taxon>Glomerellales</taxon>
        <taxon>Glomerellaceae</taxon>
        <taxon>Colletotrichum</taxon>
        <taxon>Colletotrichum gloeosporioides species complex</taxon>
    </lineage>
</organism>
<comment type="caution">
    <text evidence="3">The sequence shown here is derived from an EMBL/GenBank/DDBJ whole genome shotgun (WGS) entry which is preliminary data.</text>
</comment>
<protein>
    <submittedName>
        <fullName evidence="3">Cvnh domain-containing protein</fullName>
    </submittedName>
</protein>
<name>A0A8H3WBD3_9PEZI</name>
<dbReference type="Pfam" id="PF08881">
    <property type="entry name" value="CVNH"/>
    <property type="match status" value="1"/>
</dbReference>
<evidence type="ECO:0000313" key="4">
    <source>
        <dbReference type="Proteomes" id="UP000434172"/>
    </source>
</evidence>
<reference evidence="3 4" key="1">
    <citation type="submission" date="2019-12" db="EMBL/GenBank/DDBJ databases">
        <title>A genome sequence resource for the geographically widespread anthracnose pathogen Colletotrichum asianum.</title>
        <authorList>
            <person name="Meng Y."/>
        </authorList>
    </citation>
    <scope>NUCLEOTIDE SEQUENCE [LARGE SCALE GENOMIC DNA]</scope>
    <source>
        <strain evidence="3 4">ICMP 18580</strain>
    </source>
</reference>
<sequence length="170" mass="18868">MAKLMLSSILLAFGISKVTEAGFLDDGCGYLNDGPQFDLRDDGSITTYCNEKICGATSFSVINLNDCISNVLGDLEIKPEHHKTGDFWKTCKDCGADSWDSLKCQCETLDGTYKETHINLNEVLDNWNGYLSCGGGISDCNRIKWACKPEDWWPEGAPPKIYTTDCDIWS</sequence>
<feature type="signal peptide" evidence="1">
    <location>
        <begin position="1"/>
        <end position="21"/>
    </location>
</feature>
<dbReference type="EMBL" id="WOWK01000050">
    <property type="protein sequence ID" value="KAF0323654.1"/>
    <property type="molecule type" value="Genomic_DNA"/>
</dbReference>
<dbReference type="OrthoDB" id="4672515at2759"/>
<keyword evidence="1" id="KW-0732">Signal</keyword>
<evidence type="ECO:0000256" key="1">
    <source>
        <dbReference type="SAM" id="SignalP"/>
    </source>
</evidence>
<dbReference type="Proteomes" id="UP000434172">
    <property type="component" value="Unassembled WGS sequence"/>
</dbReference>
<evidence type="ECO:0000313" key="3">
    <source>
        <dbReference type="EMBL" id="KAF0323654.1"/>
    </source>
</evidence>
<dbReference type="InterPro" id="IPR036673">
    <property type="entry name" value="Cyanovirin-N_sf"/>
</dbReference>
<proteinExistence type="predicted"/>
<dbReference type="InterPro" id="IPR011058">
    <property type="entry name" value="Cyanovirin-N"/>
</dbReference>
<evidence type="ECO:0000259" key="2">
    <source>
        <dbReference type="Pfam" id="PF08881"/>
    </source>
</evidence>
<keyword evidence="4" id="KW-1185">Reference proteome</keyword>
<dbReference type="Gene3D" id="2.30.60.10">
    <property type="entry name" value="Cyanovirin-N"/>
    <property type="match status" value="1"/>
</dbReference>
<dbReference type="SUPFAM" id="SSF51322">
    <property type="entry name" value="Cyanovirin-N"/>
    <property type="match status" value="1"/>
</dbReference>
<accession>A0A8H3WBD3</accession>